<feature type="transmembrane region" description="Helical" evidence="1">
    <location>
        <begin position="168"/>
        <end position="187"/>
    </location>
</feature>
<evidence type="ECO:0000313" key="2">
    <source>
        <dbReference type="EMBL" id="MBU5671044.1"/>
    </source>
</evidence>
<evidence type="ECO:0000313" key="3">
    <source>
        <dbReference type="Proteomes" id="UP000743001"/>
    </source>
</evidence>
<sequence>MMKLFKYDWKRDSNTIYSVLAVLVIAQLLFHWVGTARGWDPMIRLAVSLMMYVSAMVVMVITGSKGYIKNLKSYQRRLVPIHPIYHVLSSLLFSTLIMMAVFVIAAAHGLLLIPWSDLTAFLELGNLQLTAWDVIIAAASGIWGTFFVMLLIYFSMTVGAMVNIRGKAGVWVGIIVFIILSNIISSISETVFRQAGSATNFGIVQIESGPAAVPDTVTVSSLGTGLGGFLFELVAAVLLLWLMAWPIRKKLEI</sequence>
<proteinExistence type="predicted"/>
<dbReference type="EMBL" id="JAHLQJ010000003">
    <property type="protein sequence ID" value="MBU5671044.1"/>
    <property type="molecule type" value="Genomic_DNA"/>
</dbReference>
<feature type="transmembrane region" description="Helical" evidence="1">
    <location>
        <begin position="84"/>
        <end position="115"/>
    </location>
</feature>
<feature type="transmembrane region" description="Helical" evidence="1">
    <location>
        <begin position="135"/>
        <end position="156"/>
    </location>
</feature>
<feature type="transmembrane region" description="Helical" evidence="1">
    <location>
        <begin position="15"/>
        <end position="33"/>
    </location>
</feature>
<keyword evidence="1" id="KW-0472">Membrane</keyword>
<protein>
    <recommendedName>
        <fullName evidence="4">ABC transporter permease</fullName>
    </recommendedName>
</protein>
<feature type="transmembrane region" description="Helical" evidence="1">
    <location>
        <begin position="226"/>
        <end position="247"/>
    </location>
</feature>
<accession>A0ABS6FM27</accession>
<evidence type="ECO:0008006" key="4">
    <source>
        <dbReference type="Google" id="ProtNLM"/>
    </source>
</evidence>
<name>A0ABS6FM27_9BACL</name>
<keyword evidence="3" id="KW-1185">Reference proteome</keyword>
<reference evidence="2 3" key="1">
    <citation type="submission" date="2021-06" db="EMBL/GenBank/DDBJ databases">
        <authorList>
            <person name="Sun Q."/>
            <person name="Li D."/>
        </authorList>
    </citation>
    <scope>NUCLEOTIDE SEQUENCE [LARGE SCALE GENOMIC DNA]</scope>
    <source>
        <strain evidence="2 3">MSJ-6</strain>
    </source>
</reference>
<comment type="caution">
    <text evidence="2">The sequence shown here is derived from an EMBL/GenBank/DDBJ whole genome shotgun (WGS) entry which is preliminary data.</text>
</comment>
<evidence type="ECO:0000256" key="1">
    <source>
        <dbReference type="SAM" id="Phobius"/>
    </source>
</evidence>
<dbReference type="RefSeq" id="WP_216477449.1">
    <property type="nucleotide sequence ID" value="NZ_JAHLQJ010000003.1"/>
</dbReference>
<dbReference type="Proteomes" id="UP000743001">
    <property type="component" value="Unassembled WGS sequence"/>
</dbReference>
<feature type="transmembrane region" description="Helical" evidence="1">
    <location>
        <begin position="45"/>
        <end position="63"/>
    </location>
</feature>
<keyword evidence="1" id="KW-1133">Transmembrane helix</keyword>
<keyword evidence="1" id="KW-0812">Transmembrane</keyword>
<gene>
    <name evidence="2" type="ORF">KQJ23_04275</name>
</gene>
<organism evidence="2 3">
    <name type="scientific">Paenibacillus brevis</name>
    <dbReference type="NCBI Taxonomy" id="2841508"/>
    <lineage>
        <taxon>Bacteria</taxon>
        <taxon>Bacillati</taxon>
        <taxon>Bacillota</taxon>
        <taxon>Bacilli</taxon>
        <taxon>Bacillales</taxon>
        <taxon>Paenibacillaceae</taxon>
        <taxon>Paenibacillus</taxon>
    </lineage>
</organism>